<keyword evidence="1" id="KW-1133">Transmembrane helix</keyword>
<keyword evidence="1" id="KW-0812">Transmembrane</keyword>
<dbReference type="AlphaFoldDB" id="A0AAN9E0X8"/>
<keyword evidence="3" id="KW-1185">Reference proteome</keyword>
<reference evidence="2 3" key="1">
    <citation type="submission" date="2024-01" db="EMBL/GenBank/DDBJ databases">
        <title>The genomes of 5 underutilized Papilionoideae crops provide insights into root nodulation and disease resistanc.</title>
        <authorList>
            <person name="Yuan L."/>
        </authorList>
    </citation>
    <scope>NUCLEOTIDE SEQUENCE [LARGE SCALE GENOMIC DNA]</scope>
    <source>
        <strain evidence="2">ZHUSHIDOU_FW_LH</strain>
        <tissue evidence="2">Leaf</tissue>
    </source>
</reference>
<evidence type="ECO:0000313" key="3">
    <source>
        <dbReference type="Proteomes" id="UP001372338"/>
    </source>
</evidence>
<gene>
    <name evidence="2" type="ORF">RIF29_38828</name>
</gene>
<organism evidence="2 3">
    <name type="scientific">Crotalaria pallida</name>
    <name type="common">Smooth rattlebox</name>
    <name type="synonym">Crotalaria striata</name>
    <dbReference type="NCBI Taxonomy" id="3830"/>
    <lineage>
        <taxon>Eukaryota</taxon>
        <taxon>Viridiplantae</taxon>
        <taxon>Streptophyta</taxon>
        <taxon>Embryophyta</taxon>
        <taxon>Tracheophyta</taxon>
        <taxon>Spermatophyta</taxon>
        <taxon>Magnoliopsida</taxon>
        <taxon>eudicotyledons</taxon>
        <taxon>Gunneridae</taxon>
        <taxon>Pentapetalae</taxon>
        <taxon>rosids</taxon>
        <taxon>fabids</taxon>
        <taxon>Fabales</taxon>
        <taxon>Fabaceae</taxon>
        <taxon>Papilionoideae</taxon>
        <taxon>50 kb inversion clade</taxon>
        <taxon>genistoids sensu lato</taxon>
        <taxon>core genistoids</taxon>
        <taxon>Crotalarieae</taxon>
        <taxon>Crotalaria</taxon>
    </lineage>
</organism>
<dbReference type="EMBL" id="JAYWIO010000008">
    <property type="protein sequence ID" value="KAK7244011.1"/>
    <property type="molecule type" value="Genomic_DNA"/>
</dbReference>
<dbReference type="Proteomes" id="UP001372338">
    <property type="component" value="Unassembled WGS sequence"/>
</dbReference>
<feature type="transmembrane region" description="Helical" evidence="1">
    <location>
        <begin position="6"/>
        <end position="26"/>
    </location>
</feature>
<name>A0AAN9E0X8_CROPI</name>
<keyword evidence="1" id="KW-0472">Membrane</keyword>
<accession>A0AAN9E0X8</accession>
<protein>
    <submittedName>
        <fullName evidence="2">Uncharacterized protein</fullName>
    </submittedName>
</protein>
<feature type="transmembrane region" description="Helical" evidence="1">
    <location>
        <begin position="33"/>
        <end position="50"/>
    </location>
</feature>
<proteinExistence type="predicted"/>
<sequence length="71" mass="8212">MHVKYIIFHVCTSLVQSLFEILSGSVQSPCKKFWFILVVVSLLHMIYSNVLNLKQISNLHIITFICFSIIL</sequence>
<evidence type="ECO:0000256" key="1">
    <source>
        <dbReference type="SAM" id="Phobius"/>
    </source>
</evidence>
<comment type="caution">
    <text evidence="2">The sequence shown here is derived from an EMBL/GenBank/DDBJ whole genome shotgun (WGS) entry which is preliminary data.</text>
</comment>
<evidence type="ECO:0000313" key="2">
    <source>
        <dbReference type="EMBL" id="KAK7244011.1"/>
    </source>
</evidence>